<dbReference type="InterPro" id="IPR022026">
    <property type="entry name" value="DUF5981"/>
</dbReference>
<dbReference type="Proteomes" id="UP000603434">
    <property type="component" value="Unassembled WGS sequence"/>
</dbReference>
<dbReference type="Pfam" id="PF12225">
    <property type="entry name" value="DUF5981"/>
    <property type="match status" value="1"/>
</dbReference>
<dbReference type="AlphaFoldDB" id="A0A8J6NV22"/>
<dbReference type="EMBL" id="JACNJH010000126">
    <property type="protein sequence ID" value="MBC8361198.1"/>
    <property type="molecule type" value="Genomic_DNA"/>
</dbReference>
<reference evidence="2 3" key="1">
    <citation type="submission" date="2020-08" db="EMBL/GenBank/DDBJ databases">
        <title>Bridging the membrane lipid divide: bacteria of the FCB group superphylum have the potential to synthesize archaeal ether lipids.</title>
        <authorList>
            <person name="Villanueva L."/>
            <person name="Von Meijenfeldt F.A.B."/>
            <person name="Westbye A.B."/>
            <person name="Yadav S."/>
            <person name="Hopmans E.C."/>
            <person name="Dutilh B.E."/>
            <person name="Sinninghe Damste J.S."/>
        </authorList>
    </citation>
    <scope>NUCLEOTIDE SEQUENCE [LARGE SCALE GENOMIC DNA]</scope>
    <source>
        <strain evidence="2">NIOZ-UU30</strain>
    </source>
</reference>
<proteinExistence type="predicted"/>
<accession>A0A8J6NV22</accession>
<dbReference type="PANTHER" id="PTHR38755:SF1">
    <property type="entry name" value="METHYLENE-TETRAHYDROFOLATE REDUCTASE C-TERMINAL DOMAIN-CONTAINING PROTEIN"/>
    <property type="match status" value="1"/>
</dbReference>
<dbReference type="PANTHER" id="PTHR38755">
    <property type="entry name" value="5,10-METHYLENETETRAHYDROFOLATE REDUCTASE"/>
    <property type="match status" value="1"/>
</dbReference>
<name>A0A8J6NV22_9BACT</name>
<gene>
    <name evidence="2" type="ORF">H8E23_07355</name>
</gene>
<evidence type="ECO:0000259" key="1">
    <source>
        <dbReference type="Pfam" id="PF12225"/>
    </source>
</evidence>
<feature type="domain" description="Methylene-tetrahydrofolate reductase C-terminal-like" evidence="1">
    <location>
        <begin position="112"/>
        <end position="204"/>
    </location>
</feature>
<evidence type="ECO:0000313" key="3">
    <source>
        <dbReference type="Proteomes" id="UP000603434"/>
    </source>
</evidence>
<protein>
    <submittedName>
        <fullName evidence="2">Methylenetetrahydrofolate reductase C-terminal domain-containing protein</fullName>
    </submittedName>
</protein>
<evidence type="ECO:0000313" key="2">
    <source>
        <dbReference type="EMBL" id="MBC8361198.1"/>
    </source>
</evidence>
<comment type="caution">
    <text evidence="2">The sequence shown here is derived from an EMBL/GenBank/DDBJ whole genome shotgun (WGS) entry which is preliminary data.</text>
</comment>
<organism evidence="2 3">
    <name type="scientific">Candidatus Desulfatibia profunda</name>
    <dbReference type="NCBI Taxonomy" id="2841695"/>
    <lineage>
        <taxon>Bacteria</taxon>
        <taxon>Pseudomonadati</taxon>
        <taxon>Thermodesulfobacteriota</taxon>
        <taxon>Desulfobacteria</taxon>
        <taxon>Desulfobacterales</taxon>
        <taxon>Desulfobacterales incertae sedis</taxon>
        <taxon>Candidatus Desulfatibia</taxon>
    </lineage>
</organism>
<sequence>MIVAERKPFEEIKAMLKGYKKVLNVGCGTCVAVCLTGGEKEVAVLNAELDMARKLENDPIELGAYTVERQCDREYMEVLDDMVGEYDALLSMACGAGIQFLAERYPAKVVLPAVDTTFIGVNQDVGWYEERCRSCSSCVLGWTGGICPVTMCAKGLYNGPCGGTDKGKCEISQEQPCAWFMIFERLVLQDRLDLIKEYKPIVPWKNQKPRSLLQPGYKKPEKAE</sequence>